<keyword evidence="2" id="KW-1185">Reference proteome</keyword>
<dbReference type="AlphaFoldDB" id="A0A3A5MR76"/>
<name>A0A3A5MR76_9MICO</name>
<dbReference type="RefSeq" id="WP_119975009.1">
    <property type="nucleotide sequence ID" value="NZ_JBHSQA010000006.1"/>
</dbReference>
<proteinExistence type="predicted"/>
<protein>
    <submittedName>
        <fullName evidence="1">Heme-binding protein</fullName>
    </submittedName>
</protein>
<dbReference type="Pfam" id="PF04832">
    <property type="entry name" value="SOUL"/>
    <property type="match status" value="2"/>
</dbReference>
<dbReference type="Gene3D" id="3.20.80.10">
    <property type="entry name" value="Regulatory factor, effector binding domain"/>
    <property type="match status" value="2"/>
</dbReference>
<gene>
    <name evidence="1" type="ORF">D6T64_12500</name>
</gene>
<dbReference type="InterPro" id="IPR006917">
    <property type="entry name" value="SOUL_heme-bd"/>
</dbReference>
<accession>A0A3A5MR76</accession>
<dbReference type="OrthoDB" id="2156220at2"/>
<comment type="caution">
    <text evidence="1">The sequence shown here is derived from an EMBL/GenBank/DDBJ whole genome shotgun (WGS) entry which is preliminary data.</text>
</comment>
<reference evidence="1 2" key="1">
    <citation type="submission" date="2018-09" db="EMBL/GenBank/DDBJ databases">
        <title>Novel species of Cryobacterium.</title>
        <authorList>
            <person name="Liu Q."/>
            <person name="Xin Y.-H."/>
        </authorList>
    </citation>
    <scope>NUCLEOTIDE SEQUENCE [LARGE SCALE GENOMIC DNA]</scope>
    <source>
        <strain evidence="1 2">Hh39</strain>
    </source>
</reference>
<dbReference type="SUPFAM" id="SSF55136">
    <property type="entry name" value="Probable bacterial effector-binding domain"/>
    <property type="match status" value="2"/>
</dbReference>
<dbReference type="PANTHER" id="PTHR11220:SF58">
    <property type="entry name" value="SOUL HEME-BINDING FAMILY PROTEIN"/>
    <property type="match status" value="1"/>
</dbReference>
<dbReference type="Proteomes" id="UP000272015">
    <property type="component" value="Unassembled WGS sequence"/>
</dbReference>
<dbReference type="PANTHER" id="PTHR11220">
    <property type="entry name" value="HEME-BINDING PROTEIN-RELATED"/>
    <property type="match status" value="1"/>
</dbReference>
<evidence type="ECO:0000313" key="1">
    <source>
        <dbReference type="EMBL" id="RJT87914.1"/>
    </source>
</evidence>
<dbReference type="EMBL" id="QZVS01000086">
    <property type="protein sequence ID" value="RJT87914.1"/>
    <property type="molecule type" value="Genomic_DNA"/>
</dbReference>
<dbReference type="InterPro" id="IPR011256">
    <property type="entry name" value="Reg_factor_effector_dom_sf"/>
</dbReference>
<evidence type="ECO:0000313" key="2">
    <source>
        <dbReference type="Proteomes" id="UP000272015"/>
    </source>
</evidence>
<sequence length="197" mass="21568">MTEQQPYRVVREFDDFELREYPAHLLAEVVTDGPFTDAGNRAFRPLFAYISGQNQSSQKVAMTAPVVQADVAGGSEKIAMTAPVVQQAVQNAADAASAERYRVAFVLPEGMTIDTAPRPTGPEVTLRTVPASTVGAIRFSGRWTETSFQEHLDRLAAAVGAAGFTIVGPPRYARFDPPFKPWFLRRNEVLLDVEPAD</sequence>
<organism evidence="1 2">
    <name type="scientific">Cryobacterium melibiosiphilum</name>
    <dbReference type="NCBI Taxonomy" id="995039"/>
    <lineage>
        <taxon>Bacteria</taxon>
        <taxon>Bacillati</taxon>
        <taxon>Actinomycetota</taxon>
        <taxon>Actinomycetes</taxon>
        <taxon>Micrococcales</taxon>
        <taxon>Microbacteriaceae</taxon>
        <taxon>Cryobacterium</taxon>
    </lineage>
</organism>